<proteinExistence type="inferred from homology"/>
<feature type="binding site" evidence="6">
    <location>
        <position position="205"/>
    </location>
    <ligand>
        <name>S-adenosyl-L-methionine</name>
        <dbReference type="ChEBI" id="CHEBI:59789"/>
    </ligand>
</feature>
<feature type="binding site" evidence="6">
    <location>
        <position position="183"/>
    </location>
    <ligand>
        <name>S-adenosyl-L-methionine</name>
        <dbReference type="ChEBI" id="CHEBI:59789"/>
    </ligand>
</feature>
<evidence type="ECO:0000313" key="7">
    <source>
        <dbReference type="EMBL" id="ANK62809.1"/>
    </source>
</evidence>
<name>A0A192H1X3_9LACO</name>
<comment type="similarity">
    <text evidence="1 6">Belongs to the methyltransferase superfamily. PrmA family.</text>
</comment>
<dbReference type="Gene3D" id="3.40.50.150">
    <property type="entry name" value="Vaccinia Virus protein VP39"/>
    <property type="match status" value="1"/>
</dbReference>
<dbReference type="AlphaFoldDB" id="A0A192H1X3"/>
<keyword evidence="7" id="KW-0687">Ribonucleoprotein</keyword>
<keyword evidence="5 6" id="KW-0949">S-adenosyl-L-methionine</keyword>
<feature type="binding site" evidence="6">
    <location>
        <position position="162"/>
    </location>
    <ligand>
        <name>S-adenosyl-L-methionine</name>
        <dbReference type="ChEBI" id="CHEBI:59789"/>
    </ligand>
</feature>
<dbReference type="InterPro" id="IPR029063">
    <property type="entry name" value="SAM-dependent_MTases_sf"/>
</dbReference>
<keyword evidence="7" id="KW-0689">Ribosomal protein</keyword>
<dbReference type="GO" id="GO:0008276">
    <property type="term" value="F:protein methyltransferase activity"/>
    <property type="evidence" value="ECO:0007669"/>
    <property type="project" value="UniProtKB-UniRule"/>
</dbReference>
<dbReference type="InterPro" id="IPR004498">
    <property type="entry name" value="Ribosomal_PrmA_MeTrfase"/>
</dbReference>
<keyword evidence="3 6" id="KW-0489">Methyltransferase</keyword>
<evidence type="ECO:0000313" key="8">
    <source>
        <dbReference type="Proteomes" id="UP000078582"/>
    </source>
</evidence>
<evidence type="ECO:0000256" key="1">
    <source>
        <dbReference type="ARBA" id="ARBA00009741"/>
    </source>
</evidence>
<evidence type="ECO:0000256" key="6">
    <source>
        <dbReference type="HAMAP-Rule" id="MF_00735"/>
    </source>
</evidence>
<sequence length="316" mass="34395">MKWTEVTVKTSNEAVEAVANILMEAGATGVQINNAADFKPISVGKHGEIFDPAKLPHIQSGAEVSAYYPETIFLPELLPTIKQRVQQLRQYGLDAGAGTLTTSAVDEGDWATAWKKYYHPVRVTRYLTVVPSWEKYQPQQAQEQVIRLDPGMAFGTGTHPTTKLTLEALEDKVRGGETMLDVGTGSGVLSIAAKLLGVKQVFAYDLDEVAVTSAKSNLALNPIAADIQVTANDLLQGIKQKADLIVANILAEIIVPLIPQVKPLLRANGYFIVSGIIVDKVAMIREAMTANGFIVRQQRNEGDWFALIVQLQEDDA</sequence>
<dbReference type="GeneID" id="42982318"/>
<dbReference type="Pfam" id="PF06325">
    <property type="entry name" value="PrmA"/>
    <property type="match status" value="1"/>
</dbReference>
<feature type="binding site" evidence="6">
    <location>
        <position position="248"/>
    </location>
    <ligand>
        <name>S-adenosyl-L-methionine</name>
        <dbReference type="ChEBI" id="CHEBI:59789"/>
    </ligand>
</feature>
<comment type="catalytic activity">
    <reaction evidence="6">
        <text>L-lysyl-[protein] + 3 S-adenosyl-L-methionine = N(6),N(6),N(6)-trimethyl-L-lysyl-[protein] + 3 S-adenosyl-L-homocysteine + 3 H(+)</text>
        <dbReference type="Rhea" id="RHEA:54192"/>
        <dbReference type="Rhea" id="RHEA-COMP:9752"/>
        <dbReference type="Rhea" id="RHEA-COMP:13826"/>
        <dbReference type="ChEBI" id="CHEBI:15378"/>
        <dbReference type="ChEBI" id="CHEBI:29969"/>
        <dbReference type="ChEBI" id="CHEBI:57856"/>
        <dbReference type="ChEBI" id="CHEBI:59789"/>
        <dbReference type="ChEBI" id="CHEBI:61961"/>
    </reaction>
</comment>
<comment type="function">
    <text evidence="6">Methylates ribosomal protein L11.</text>
</comment>
<dbReference type="GO" id="GO:0005737">
    <property type="term" value="C:cytoplasm"/>
    <property type="evidence" value="ECO:0007669"/>
    <property type="project" value="UniProtKB-SubCell"/>
</dbReference>
<gene>
    <name evidence="6" type="primary">prmA</name>
    <name evidence="7" type="ORF">AYR53_08615</name>
</gene>
<dbReference type="KEGG" id="lbt:AYR52_04765"/>
<comment type="subcellular location">
    <subcellularLocation>
        <location evidence="6">Cytoplasm</location>
    </subcellularLocation>
</comment>
<keyword evidence="2 6" id="KW-0963">Cytoplasm</keyword>
<dbReference type="NCBIfam" id="TIGR00406">
    <property type="entry name" value="prmA"/>
    <property type="match status" value="1"/>
</dbReference>
<dbReference type="EC" id="2.1.1.-" evidence="6"/>
<dbReference type="CDD" id="cd02440">
    <property type="entry name" value="AdoMet_MTases"/>
    <property type="match status" value="1"/>
</dbReference>
<dbReference type="EMBL" id="CP014873">
    <property type="protein sequence ID" value="ANK62809.1"/>
    <property type="molecule type" value="Genomic_DNA"/>
</dbReference>
<evidence type="ECO:0000256" key="4">
    <source>
        <dbReference type="ARBA" id="ARBA00022679"/>
    </source>
</evidence>
<dbReference type="PANTHER" id="PTHR43648:SF1">
    <property type="entry name" value="ELECTRON TRANSFER FLAVOPROTEIN BETA SUBUNIT LYSINE METHYLTRANSFERASE"/>
    <property type="match status" value="1"/>
</dbReference>
<dbReference type="SUPFAM" id="SSF53335">
    <property type="entry name" value="S-adenosyl-L-methionine-dependent methyltransferases"/>
    <property type="match status" value="1"/>
</dbReference>
<accession>A0A192H1X3</accession>
<organism evidence="7 8">
    <name type="scientific">Loigolactobacillus backii</name>
    <dbReference type="NCBI Taxonomy" id="375175"/>
    <lineage>
        <taxon>Bacteria</taxon>
        <taxon>Bacillati</taxon>
        <taxon>Bacillota</taxon>
        <taxon>Bacilli</taxon>
        <taxon>Lactobacillales</taxon>
        <taxon>Lactobacillaceae</taxon>
        <taxon>Loigolactobacillus</taxon>
    </lineage>
</organism>
<protein>
    <recommendedName>
        <fullName evidence="6">Ribosomal protein L11 methyltransferase</fullName>
        <shortName evidence="6">L11 Mtase</shortName>
        <ecNumber evidence="6">2.1.1.-</ecNumber>
    </recommendedName>
</protein>
<keyword evidence="8" id="KW-1185">Reference proteome</keyword>
<dbReference type="PANTHER" id="PTHR43648">
    <property type="entry name" value="ELECTRON TRANSFER FLAVOPROTEIN BETA SUBUNIT LYSINE METHYLTRANSFERASE"/>
    <property type="match status" value="1"/>
</dbReference>
<evidence type="ECO:0000256" key="3">
    <source>
        <dbReference type="ARBA" id="ARBA00022603"/>
    </source>
</evidence>
<dbReference type="OrthoDB" id="9785995at2"/>
<reference evidence="7 8" key="1">
    <citation type="submission" date="2016-03" db="EMBL/GenBank/DDBJ databases">
        <title>Pediococcus and Lactobacillus from brewery environment - whole genome sequencing and assembly.</title>
        <authorList>
            <person name="Behr J."/>
            <person name="Geissler A.J."/>
            <person name="Vogel R.F."/>
        </authorList>
    </citation>
    <scope>NUCLEOTIDE SEQUENCE [LARGE SCALE GENOMIC DNA]</scope>
    <source>
        <strain evidence="7 8">TMW 1.1989</strain>
    </source>
</reference>
<evidence type="ECO:0000256" key="2">
    <source>
        <dbReference type="ARBA" id="ARBA00022490"/>
    </source>
</evidence>
<dbReference type="RefSeq" id="WP_068224554.1">
    <property type="nucleotide sequence ID" value="NZ_CP014623.1"/>
</dbReference>
<dbReference type="STRING" id="375175.AYR53_08615"/>
<dbReference type="InterPro" id="IPR050078">
    <property type="entry name" value="Ribosomal_L11_MeTrfase_PrmA"/>
</dbReference>
<dbReference type="GO" id="GO:0005840">
    <property type="term" value="C:ribosome"/>
    <property type="evidence" value="ECO:0007669"/>
    <property type="project" value="UniProtKB-KW"/>
</dbReference>
<keyword evidence="4 6" id="KW-0808">Transferase</keyword>
<evidence type="ECO:0000256" key="5">
    <source>
        <dbReference type="ARBA" id="ARBA00022691"/>
    </source>
</evidence>
<dbReference type="GO" id="GO:0032259">
    <property type="term" value="P:methylation"/>
    <property type="evidence" value="ECO:0007669"/>
    <property type="project" value="UniProtKB-KW"/>
</dbReference>
<dbReference type="PIRSF" id="PIRSF000401">
    <property type="entry name" value="RPL11_MTase"/>
    <property type="match status" value="1"/>
</dbReference>
<dbReference type="HAMAP" id="MF_00735">
    <property type="entry name" value="Methyltr_PrmA"/>
    <property type="match status" value="1"/>
</dbReference>
<dbReference type="Proteomes" id="UP000078582">
    <property type="component" value="Chromosome"/>
</dbReference>